<dbReference type="EMBL" id="FR824450">
    <property type="protein sequence ID" value="CCA26733.1"/>
    <property type="molecule type" value="Genomic_DNA"/>
</dbReference>
<dbReference type="AlphaFoldDB" id="F0WZ18"/>
<name>F0WZ18_9STRA</name>
<reference evidence="1" key="2">
    <citation type="submission" date="2011-02" db="EMBL/GenBank/DDBJ databases">
        <authorList>
            <person name="MacLean D."/>
        </authorList>
    </citation>
    <scope>NUCLEOTIDE SEQUENCE</scope>
</reference>
<gene>
    <name evidence="1" type="primary">AlNc14C407G11427</name>
    <name evidence="1" type="ORF">ALNC14_128770</name>
</gene>
<protein>
    <submittedName>
        <fullName evidence="1">AlNc14C407G11427 protein</fullName>
    </submittedName>
</protein>
<reference evidence="1" key="1">
    <citation type="journal article" date="2011" name="PLoS Biol.">
        <title>Gene gain and loss during evolution of obligate parasitism in the white rust pathogen of Arabidopsis thaliana.</title>
        <authorList>
            <person name="Kemen E."/>
            <person name="Gardiner A."/>
            <person name="Schultz-Larsen T."/>
            <person name="Kemen A.C."/>
            <person name="Balmuth A.L."/>
            <person name="Robert-Seilaniantz A."/>
            <person name="Bailey K."/>
            <person name="Holub E."/>
            <person name="Studholme D.J."/>
            <person name="Maclean D."/>
            <person name="Jones J.D."/>
        </authorList>
    </citation>
    <scope>NUCLEOTIDE SEQUENCE</scope>
</reference>
<dbReference type="HOGENOM" id="CLU_044281_1_0_1"/>
<evidence type="ECO:0000313" key="1">
    <source>
        <dbReference type="EMBL" id="CCA26733.1"/>
    </source>
</evidence>
<proteinExistence type="predicted"/>
<sequence>MLNRFVLSRNYERDSTHVQLIKSEFLYLPPSEGGLQVPLIERQLRKQRYQFLQQFTLHSSTATPSNWTLTGMEVIRCILPDFGPYRTLDILTISPRRHSTMVHWHLASSWWKQTCVWWHRSLWDVTDRDLPQPDRFINKLDAPIWFHIDSLLHFEQRQRSTSAVAHRRCLGMVPEPARSFRMRFAQAFRILSLRDFFGGRSTWFDSCSEFVLRLSTHEVGNPTDVCKTKLLRWLYVEVTQILRRIQPEGVLICPERSLSEAYPVQFGIKISDKKVFFPNIPRNQLFRVVGKAEPPDKPHPMLLHLAERDPSSASTWVKNFSTCFKRLRRRLLPIYSDILLRLAYSILPVRSRFWFLKEAHPDIILCTREHCGEVESYQHLFFDCSRTRPIWEEVITSWSIFFSVLPRWSHIACLRLPSRRETWKPFMNVVEDVWFALVAFTVHFIWTDRNRRLFDQSSTTPTGPAVFSDLLHMQCTCSCLSTAVL</sequence>
<organism evidence="1">
    <name type="scientific">Albugo laibachii Nc14</name>
    <dbReference type="NCBI Taxonomy" id="890382"/>
    <lineage>
        <taxon>Eukaryota</taxon>
        <taxon>Sar</taxon>
        <taxon>Stramenopiles</taxon>
        <taxon>Oomycota</taxon>
        <taxon>Peronosporomycetes</taxon>
        <taxon>Albuginales</taxon>
        <taxon>Albuginaceae</taxon>
        <taxon>Albugo</taxon>
    </lineage>
</organism>
<accession>F0WZ18</accession>